<keyword evidence="4 7" id="KW-1133">Transmembrane helix</keyword>
<evidence type="ECO:0000256" key="1">
    <source>
        <dbReference type="ARBA" id="ARBA00004141"/>
    </source>
</evidence>
<comment type="function">
    <text evidence="7">Part of the twin-arginine translocation (Tat) system that transports large folded proteins containing a characteristic twin-arginine motif in their signal peptide across membranes. Together with TatB, TatC is part of a receptor directly interacting with Tat signal peptides.</text>
</comment>
<dbReference type="PRINTS" id="PR01840">
    <property type="entry name" value="TATCFAMILY"/>
</dbReference>
<dbReference type="InterPro" id="IPR019820">
    <property type="entry name" value="Sec-indep_translocase_CS"/>
</dbReference>
<dbReference type="PANTHER" id="PTHR30371">
    <property type="entry name" value="SEC-INDEPENDENT PROTEIN TRANSLOCASE PROTEIN TATC"/>
    <property type="match status" value="1"/>
</dbReference>
<feature type="transmembrane region" description="Helical" evidence="7">
    <location>
        <begin position="121"/>
        <end position="147"/>
    </location>
</feature>
<gene>
    <name evidence="7 8" type="primary">tatC</name>
    <name evidence="8" type="ORF">ACFFRE_06325</name>
</gene>
<keyword evidence="7" id="KW-0813">Transport</keyword>
<evidence type="ECO:0000256" key="6">
    <source>
        <dbReference type="ARBA" id="ARBA00023136"/>
    </source>
</evidence>
<evidence type="ECO:0000256" key="7">
    <source>
        <dbReference type="HAMAP-Rule" id="MF_00902"/>
    </source>
</evidence>
<evidence type="ECO:0000256" key="3">
    <source>
        <dbReference type="ARBA" id="ARBA00022927"/>
    </source>
</evidence>
<evidence type="ECO:0000313" key="8">
    <source>
        <dbReference type="EMBL" id="MFC0081759.1"/>
    </source>
</evidence>
<comment type="similarity">
    <text evidence="7">Belongs to the TatC family.</text>
</comment>
<dbReference type="PROSITE" id="PS01218">
    <property type="entry name" value="TATC"/>
    <property type="match status" value="1"/>
</dbReference>
<dbReference type="Proteomes" id="UP001589788">
    <property type="component" value="Unassembled WGS sequence"/>
</dbReference>
<keyword evidence="3 7" id="KW-0653">Protein transport</keyword>
<feature type="transmembrane region" description="Helical" evidence="7">
    <location>
        <begin position="230"/>
        <end position="250"/>
    </location>
</feature>
<keyword evidence="5 7" id="KW-0811">Translocation</keyword>
<comment type="subunit">
    <text evidence="7">The Tat system comprises two distinct complexes: a TatABC complex, containing multiple copies of TatA, TatB and TatC subunits, and a separate TatA complex, containing only TatA subunits. Substrates initially bind to the TatABC complex, which probably triggers association of the separate TatA complex to form the active translocon.</text>
</comment>
<evidence type="ECO:0000256" key="4">
    <source>
        <dbReference type="ARBA" id="ARBA00022989"/>
    </source>
</evidence>
<dbReference type="RefSeq" id="WP_377789049.1">
    <property type="nucleotide sequence ID" value="NZ_JBHLYQ010000046.1"/>
</dbReference>
<feature type="transmembrane region" description="Helical" evidence="7">
    <location>
        <begin position="167"/>
        <end position="196"/>
    </location>
</feature>
<keyword evidence="6 7" id="KW-0472">Membrane</keyword>
<dbReference type="NCBIfam" id="TIGR00945">
    <property type="entry name" value="tatC"/>
    <property type="match status" value="1"/>
</dbReference>
<name>A0ABV6C255_9ACTN</name>
<comment type="subcellular location">
    <subcellularLocation>
        <location evidence="7">Cell membrane</location>
        <topology evidence="7">Multi-pass membrane protein</topology>
    </subcellularLocation>
    <subcellularLocation>
        <location evidence="1">Membrane</location>
        <topology evidence="1">Multi-pass membrane protein</topology>
    </subcellularLocation>
</comment>
<dbReference type="HAMAP" id="MF_00902">
    <property type="entry name" value="TatC"/>
    <property type="match status" value="1"/>
</dbReference>
<comment type="caution">
    <text evidence="8">The sequence shown here is derived from an EMBL/GenBank/DDBJ whole genome shotgun (WGS) entry which is preliminary data.</text>
</comment>
<dbReference type="Pfam" id="PF00902">
    <property type="entry name" value="TatC"/>
    <property type="match status" value="1"/>
</dbReference>
<evidence type="ECO:0000256" key="5">
    <source>
        <dbReference type="ARBA" id="ARBA00023010"/>
    </source>
</evidence>
<dbReference type="PANTHER" id="PTHR30371:SF0">
    <property type="entry name" value="SEC-INDEPENDENT PROTEIN TRANSLOCASE PROTEIN TATC, CHLOROPLASTIC-RELATED"/>
    <property type="match status" value="1"/>
</dbReference>
<keyword evidence="9" id="KW-1185">Reference proteome</keyword>
<evidence type="ECO:0000256" key="2">
    <source>
        <dbReference type="ARBA" id="ARBA00022692"/>
    </source>
</evidence>
<feature type="transmembrane region" description="Helical" evidence="7">
    <location>
        <begin position="33"/>
        <end position="51"/>
    </location>
</feature>
<proteinExistence type="inferred from homology"/>
<dbReference type="EMBL" id="JBHLYQ010000046">
    <property type="protein sequence ID" value="MFC0081759.1"/>
    <property type="molecule type" value="Genomic_DNA"/>
</dbReference>
<reference evidence="8 9" key="1">
    <citation type="submission" date="2024-09" db="EMBL/GenBank/DDBJ databases">
        <authorList>
            <person name="Sun Q."/>
            <person name="Mori K."/>
        </authorList>
    </citation>
    <scope>NUCLEOTIDE SEQUENCE [LARGE SCALE GENOMIC DNA]</scope>
    <source>
        <strain evidence="8 9">JCM 15389</strain>
    </source>
</reference>
<organism evidence="8 9">
    <name type="scientific">Aciditerrimonas ferrireducens</name>
    <dbReference type="NCBI Taxonomy" id="667306"/>
    <lineage>
        <taxon>Bacteria</taxon>
        <taxon>Bacillati</taxon>
        <taxon>Actinomycetota</taxon>
        <taxon>Acidimicrobiia</taxon>
        <taxon>Acidimicrobiales</taxon>
        <taxon>Acidimicrobiaceae</taxon>
        <taxon>Aciditerrimonas</taxon>
    </lineage>
</organism>
<protein>
    <recommendedName>
        <fullName evidence="7">Sec-independent protein translocase protein TatC</fullName>
    </recommendedName>
</protein>
<keyword evidence="2 7" id="KW-0812">Transmembrane</keyword>
<keyword evidence="7" id="KW-1003">Cell membrane</keyword>
<accession>A0ABV6C255</accession>
<feature type="transmembrane region" description="Helical" evidence="7">
    <location>
        <begin position="88"/>
        <end position="109"/>
    </location>
</feature>
<feature type="transmembrane region" description="Helical" evidence="7">
    <location>
        <begin position="208"/>
        <end position="224"/>
    </location>
</feature>
<evidence type="ECO:0000313" key="9">
    <source>
        <dbReference type="Proteomes" id="UP001589788"/>
    </source>
</evidence>
<dbReference type="InterPro" id="IPR002033">
    <property type="entry name" value="TatC"/>
</dbReference>
<sequence>MASQVLTKLRRSGRPEPDAMTLVEHIEELRNRVVVAAVATLAAGVAAFFLYQPILSFLQHPYCQVAGPRHCAFYVTTPLQGLSIRMKIATYGGVFMASPVILWELWRFITPGLLPKERHYVVPFALASIALFLFGVVLAYVIFPHALAWLGSIGGPSLRQIYSPTAYLRLILALMVLFGLAFEFPLLLLGLQLVGLVDPKTLARGRRWAFVLIVAGAAIFTPSGDPFSMLALAVPLYVFYEVSVALGRLLTR</sequence>